<reference evidence="4 5" key="1">
    <citation type="journal article" date="2015" name="Genome Biol. Evol.">
        <title>Comparative Genomics of a Bacterivorous Green Alga Reveals Evolutionary Causalities and Consequences of Phago-Mixotrophic Mode of Nutrition.</title>
        <authorList>
            <person name="Burns J.A."/>
            <person name="Paasch A."/>
            <person name="Narechania A."/>
            <person name="Kim E."/>
        </authorList>
    </citation>
    <scope>NUCLEOTIDE SEQUENCE [LARGE SCALE GENOMIC DNA]</scope>
    <source>
        <strain evidence="4 5">PLY_AMNH</strain>
    </source>
</reference>
<evidence type="ECO:0000313" key="5">
    <source>
        <dbReference type="Proteomes" id="UP001190700"/>
    </source>
</evidence>
<dbReference type="SUPFAM" id="SSF54427">
    <property type="entry name" value="NTF2-like"/>
    <property type="match status" value="1"/>
</dbReference>
<dbReference type="InterPro" id="IPR049100">
    <property type="entry name" value="TAGT"/>
</dbReference>
<dbReference type="Proteomes" id="UP001190700">
    <property type="component" value="Unassembled WGS sequence"/>
</dbReference>
<comment type="caution">
    <text evidence="4">The sequence shown here is derived from an EMBL/GenBank/DDBJ whole genome shotgun (WGS) entry which is preliminary data.</text>
</comment>
<dbReference type="Gene3D" id="3.10.450.50">
    <property type="match status" value="1"/>
</dbReference>
<gene>
    <name evidence="4" type="ORF">CYMTET_35785</name>
</gene>
<feature type="region of interest" description="Disordered" evidence="1">
    <location>
        <begin position="252"/>
        <end position="279"/>
    </location>
</feature>
<evidence type="ECO:0000259" key="3">
    <source>
        <dbReference type="Pfam" id="PF20691"/>
    </source>
</evidence>
<feature type="domain" description="SnoaL-like" evidence="2">
    <location>
        <begin position="87"/>
        <end position="208"/>
    </location>
</feature>
<proteinExistence type="predicted"/>
<feature type="region of interest" description="Disordered" evidence="1">
    <location>
        <begin position="210"/>
        <end position="235"/>
    </location>
</feature>
<protein>
    <recommendedName>
        <fullName evidence="6">SnoaL-like domain-containing protein</fullName>
    </recommendedName>
</protein>
<dbReference type="InterPro" id="IPR037401">
    <property type="entry name" value="SnoaL-like"/>
</dbReference>
<feature type="region of interest" description="Disordered" evidence="1">
    <location>
        <begin position="510"/>
        <end position="533"/>
    </location>
</feature>
<organism evidence="4 5">
    <name type="scientific">Cymbomonas tetramitiformis</name>
    <dbReference type="NCBI Taxonomy" id="36881"/>
    <lineage>
        <taxon>Eukaryota</taxon>
        <taxon>Viridiplantae</taxon>
        <taxon>Chlorophyta</taxon>
        <taxon>Pyramimonadophyceae</taxon>
        <taxon>Pyramimonadales</taxon>
        <taxon>Pyramimonadaceae</taxon>
        <taxon>Cymbomonas</taxon>
    </lineage>
</organism>
<accession>A0AAE0F8G5</accession>
<dbReference type="EMBL" id="LGRX02022909">
    <property type="protein sequence ID" value="KAK3255021.1"/>
    <property type="molecule type" value="Genomic_DNA"/>
</dbReference>
<dbReference type="AlphaFoldDB" id="A0AAE0F8G5"/>
<evidence type="ECO:0008006" key="6">
    <source>
        <dbReference type="Google" id="ProtNLM"/>
    </source>
</evidence>
<sequence>MQTLPAQRMLLMCLHARTVPSRAPRMRCSSTTNRSRRASGEKIAFATHLPANGPAQASQLQQAGGRCRPLIARKAINSDGVQWEEEVHEVLDAWYRSAANEDFESYIGALKEDAIVFGALAEERWTRSEFEEAARSFLAPGYQPVSRQLVFQNGTGAEALAWVDELLETREVAGNGPFSGDATWRGITLLVQDPLSGSWKIASHSLSATQASGKPKDLVGPSALCSTSPNGDQAVAQMAPSGLANDPIEQKYTAKRARKPPSPSRTPRSASASGNHQAELRREVQALLAAPPLPARLADVSFSPRYAASFTHLREHLEAHLLRPPGGAQHGASGALQEDLREAICKLAQYESGERALTGLLPVYAPDTVGTGGDDPFPPGDDPQDELAAKLRTLERQRLVDRRRSSDRCMESPPRADDVVEVVMTAYGDKVTLHGTEEQLQALKSFQLRPLTSLEVHPIGVPSKGRAETGLLNLGALGLDDGEHTPCVVFVPQVEVAQYRKRWGHIIAGIQQGDEGDDDDDGDDSDASRHSTGAGMGIGAVRAAMMETFNALGIEAYWQLDDNVGYFVRNDGQRSVAPAAEAMLAAQDLVVASRDTAGASRFAIAGFDAFRPTLSETSTIGINRNSIYKVLGLLPILVHSLRGGKGGGRSKSGA</sequence>
<feature type="compositionally biased region" description="Acidic residues" evidence="1">
    <location>
        <begin position="514"/>
        <end position="525"/>
    </location>
</feature>
<name>A0AAE0F8G5_9CHLO</name>
<evidence type="ECO:0000256" key="1">
    <source>
        <dbReference type="SAM" id="MobiDB-lite"/>
    </source>
</evidence>
<keyword evidence="5" id="KW-1185">Reference proteome</keyword>
<evidence type="ECO:0000259" key="2">
    <source>
        <dbReference type="Pfam" id="PF13474"/>
    </source>
</evidence>
<dbReference type="Pfam" id="PF13474">
    <property type="entry name" value="SnoaL_3"/>
    <property type="match status" value="1"/>
</dbReference>
<dbReference type="Pfam" id="PF20691">
    <property type="entry name" value="TAGT"/>
    <property type="match status" value="1"/>
</dbReference>
<feature type="domain" description="TET-Associated Glycosyltransferase" evidence="3">
    <location>
        <begin position="458"/>
        <end position="618"/>
    </location>
</feature>
<dbReference type="InterPro" id="IPR032710">
    <property type="entry name" value="NTF2-like_dom_sf"/>
</dbReference>
<evidence type="ECO:0000313" key="4">
    <source>
        <dbReference type="EMBL" id="KAK3255021.1"/>
    </source>
</evidence>